<dbReference type="GO" id="GO:0010467">
    <property type="term" value="P:gene expression"/>
    <property type="evidence" value="ECO:0007669"/>
    <property type="project" value="UniProtKB-ARBA"/>
</dbReference>
<evidence type="ECO:0000313" key="6">
    <source>
        <dbReference type="Proteomes" id="UP000178943"/>
    </source>
</evidence>
<keyword evidence="2" id="KW-0226">DNA condensation</keyword>
<evidence type="ECO:0000256" key="1">
    <source>
        <dbReference type="ARBA" id="ARBA00010529"/>
    </source>
</evidence>
<dbReference type="InterPro" id="IPR010992">
    <property type="entry name" value="IHF-like_DNA-bd_dom_sf"/>
</dbReference>
<comment type="caution">
    <text evidence="5">The sequence shown here is derived from an EMBL/GenBank/DDBJ whole genome shotgun (WGS) entry which is preliminary data.</text>
</comment>
<dbReference type="Pfam" id="PF00216">
    <property type="entry name" value="Bac_DNA_binding"/>
    <property type="match status" value="1"/>
</dbReference>
<evidence type="ECO:0000256" key="4">
    <source>
        <dbReference type="RuleBase" id="RU003939"/>
    </source>
</evidence>
<dbReference type="InterPro" id="IPR020816">
    <property type="entry name" value="Histone-like_DNA-bd_CS"/>
</dbReference>
<evidence type="ECO:0008006" key="7">
    <source>
        <dbReference type="Google" id="ProtNLM"/>
    </source>
</evidence>
<dbReference type="SUPFAM" id="SSF47729">
    <property type="entry name" value="IHF-like DNA-binding proteins"/>
    <property type="match status" value="1"/>
</dbReference>
<dbReference type="GO" id="GO:0005829">
    <property type="term" value="C:cytosol"/>
    <property type="evidence" value="ECO:0007669"/>
    <property type="project" value="TreeGrafter"/>
</dbReference>
<dbReference type="AlphaFoldDB" id="A0A1F5VLI5"/>
<dbReference type="SMART" id="SM00411">
    <property type="entry name" value="BHL"/>
    <property type="match status" value="1"/>
</dbReference>
<dbReference type="GO" id="GO:0030261">
    <property type="term" value="P:chromosome condensation"/>
    <property type="evidence" value="ECO:0007669"/>
    <property type="project" value="UniProtKB-KW"/>
</dbReference>
<dbReference type="GO" id="GO:0006270">
    <property type="term" value="P:DNA replication initiation"/>
    <property type="evidence" value="ECO:0007669"/>
    <property type="project" value="UniProtKB-ARBA"/>
</dbReference>
<accession>A0A1F5VLI5</accession>
<dbReference type="GO" id="GO:0030527">
    <property type="term" value="F:structural constituent of chromatin"/>
    <property type="evidence" value="ECO:0007669"/>
    <property type="project" value="InterPro"/>
</dbReference>
<proteinExistence type="inferred from homology"/>
<dbReference type="FunFam" id="4.10.520.10:FF:000001">
    <property type="entry name" value="DNA-binding protein HU"/>
    <property type="match status" value="1"/>
</dbReference>
<dbReference type="GO" id="GO:0003677">
    <property type="term" value="F:DNA binding"/>
    <property type="evidence" value="ECO:0007669"/>
    <property type="project" value="UniProtKB-KW"/>
</dbReference>
<gene>
    <name evidence="5" type="ORF">A2Y62_18935</name>
</gene>
<dbReference type="PRINTS" id="PR01727">
    <property type="entry name" value="DNABINDINGHU"/>
</dbReference>
<evidence type="ECO:0000313" key="5">
    <source>
        <dbReference type="EMBL" id="OGF63861.1"/>
    </source>
</evidence>
<dbReference type="GO" id="GO:1990103">
    <property type="term" value="C:DnaA-HU complex"/>
    <property type="evidence" value="ECO:0007669"/>
    <property type="project" value="UniProtKB-ARBA"/>
</dbReference>
<comment type="similarity">
    <text evidence="1 4">Belongs to the bacterial histone-like protein family.</text>
</comment>
<reference evidence="5 6" key="1">
    <citation type="journal article" date="2016" name="Nat. Commun.">
        <title>Thousands of microbial genomes shed light on interconnected biogeochemical processes in an aquifer system.</title>
        <authorList>
            <person name="Anantharaman K."/>
            <person name="Brown C.T."/>
            <person name="Hug L.A."/>
            <person name="Sharon I."/>
            <person name="Castelle C.J."/>
            <person name="Probst A.J."/>
            <person name="Thomas B.C."/>
            <person name="Singh A."/>
            <person name="Wilkins M.J."/>
            <person name="Karaoz U."/>
            <person name="Brodie E.L."/>
            <person name="Williams K.H."/>
            <person name="Hubbard S.S."/>
            <person name="Banfield J.F."/>
        </authorList>
    </citation>
    <scope>NUCLEOTIDE SEQUENCE [LARGE SCALE GENOMIC DNA]</scope>
</reference>
<evidence type="ECO:0000256" key="3">
    <source>
        <dbReference type="ARBA" id="ARBA00023125"/>
    </source>
</evidence>
<dbReference type="PROSITE" id="PS00045">
    <property type="entry name" value="HISTONE_LIKE"/>
    <property type="match status" value="1"/>
</dbReference>
<name>A0A1F5VLI5_9BACT</name>
<dbReference type="PANTHER" id="PTHR33175:SF3">
    <property type="entry name" value="DNA-BINDING PROTEIN HU-BETA"/>
    <property type="match status" value="1"/>
</dbReference>
<dbReference type="GO" id="GO:0042802">
    <property type="term" value="F:identical protein binding"/>
    <property type="evidence" value="ECO:0007669"/>
    <property type="project" value="UniProtKB-ARBA"/>
</dbReference>
<dbReference type="Proteomes" id="UP000178943">
    <property type="component" value="Unassembled WGS sequence"/>
</dbReference>
<sequence>MNKTDLVNRIAKDAEVSKPAANRALNAVIDGISEALKKGHKVTLVGFGTFGITKRKARTGRNPRTKAPINIPAKKVVRFKAGKNLKDIVR</sequence>
<evidence type="ECO:0000256" key="2">
    <source>
        <dbReference type="ARBA" id="ARBA00023067"/>
    </source>
</evidence>
<dbReference type="GO" id="GO:1990178">
    <property type="term" value="C:HU-DNA complex"/>
    <property type="evidence" value="ECO:0007669"/>
    <property type="project" value="UniProtKB-ARBA"/>
</dbReference>
<dbReference type="EMBL" id="MFGW01000145">
    <property type="protein sequence ID" value="OGF63861.1"/>
    <property type="molecule type" value="Genomic_DNA"/>
</dbReference>
<protein>
    <recommendedName>
        <fullName evidence="7">DNA-binding protein HU</fullName>
    </recommendedName>
</protein>
<keyword evidence="3" id="KW-0238">DNA-binding</keyword>
<dbReference type="CDD" id="cd13831">
    <property type="entry name" value="HU"/>
    <property type="match status" value="1"/>
</dbReference>
<organism evidence="5 6">
    <name type="scientific">Candidatus Fischerbacteria bacterium RBG_13_37_8</name>
    <dbReference type="NCBI Taxonomy" id="1817863"/>
    <lineage>
        <taxon>Bacteria</taxon>
        <taxon>Candidatus Fischeribacteriota</taxon>
    </lineage>
</organism>
<dbReference type="InterPro" id="IPR000119">
    <property type="entry name" value="Hist_DNA-bd"/>
</dbReference>
<dbReference type="Gene3D" id="4.10.520.10">
    <property type="entry name" value="IHF-like DNA-binding proteins"/>
    <property type="match status" value="1"/>
</dbReference>
<dbReference type="STRING" id="1817863.A2Y62_18935"/>
<dbReference type="PANTHER" id="PTHR33175">
    <property type="entry name" value="DNA-BINDING PROTEIN HU"/>
    <property type="match status" value="1"/>
</dbReference>